<sequence>MELRHLRYFVAVVDAGSLTAAAEVLHLSQPPLSVAISKLEGELGVRLLHRTPRGVEPTSAGRYLLDAASRILGEIDDMVAALGRFAEGTAGSLTVAAVPVLMWHRLPTLLRRHAADAPDVEVRLVDPPPWEAIDMLQQRRVDLAAIVVAEHERFVARHRGSLDVHDWGPVPLVAVLPPDCHDAPDPVPLSVLDGADLMLPRRTAAVPSLPEAVEEVLRRHDVRPRSVRTVETIQAGLPLVEAGVARALLPDPDRASLDRFRVTVRRVDPEPAPMRALVLTRRDSTTDPRLVRLLERIRDTGPILCDLGYDQPSEQRGPMA</sequence>
<evidence type="ECO:0000256" key="4">
    <source>
        <dbReference type="ARBA" id="ARBA00023163"/>
    </source>
</evidence>
<keyword evidence="4" id="KW-0804">Transcription</keyword>
<dbReference type="SUPFAM" id="SSF46785">
    <property type="entry name" value="Winged helix' DNA-binding domain"/>
    <property type="match status" value="1"/>
</dbReference>
<accession>A0ABU7Z7C9</accession>
<keyword evidence="2" id="KW-0805">Transcription regulation</keyword>
<name>A0ABU7Z7C9_9MICO</name>
<dbReference type="InterPro" id="IPR005119">
    <property type="entry name" value="LysR_subst-bd"/>
</dbReference>
<dbReference type="CDD" id="cd05466">
    <property type="entry name" value="PBP2_LTTR_substrate"/>
    <property type="match status" value="1"/>
</dbReference>
<dbReference type="Gene3D" id="1.10.10.10">
    <property type="entry name" value="Winged helix-like DNA-binding domain superfamily/Winged helix DNA-binding domain"/>
    <property type="match status" value="1"/>
</dbReference>
<dbReference type="Pfam" id="PF00126">
    <property type="entry name" value="HTH_1"/>
    <property type="match status" value="1"/>
</dbReference>
<feature type="domain" description="HTH lysR-type" evidence="5">
    <location>
        <begin position="1"/>
        <end position="58"/>
    </location>
</feature>
<evidence type="ECO:0000256" key="2">
    <source>
        <dbReference type="ARBA" id="ARBA00023015"/>
    </source>
</evidence>
<dbReference type="Gene3D" id="3.40.190.10">
    <property type="entry name" value="Periplasmic binding protein-like II"/>
    <property type="match status" value="2"/>
</dbReference>
<evidence type="ECO:0000259" key="5">
    <source>
        <dbReference type="PROSITE" id="PS50931"/>
    </source>
</evidence>
<reference evidence="6" key="1">
    <citation type="journal article" date="2024" name="Antonie Van Leeuwenhoek">
        <title>Isoptericola haloaureus sp. nov., a dimorphic actinobacterium isolated from mangrove sediments of southeast India, implicating biosaline agricultural significance through nitrogen fixation and salt tolerance genes.</title>
        <authorList>
            <person name="Prathaban M."/>
            <person name="Prathiviraj R."/>
            <person name="Ravichandran M."/>
            <person name="Natarajan S.D."/>
            <person name="Sobanaa M."/>
            <person name="Hari Krishna Kumar S."/>
            <person name="Chandrasekar V."/>
            <person name="Selvin J."/>
        </authorList>
    </citation>
    <scope>NUCLEOTIDE SEQUENCE</scope>
    <source>
        <strain evidence="6">MP1014</strain>
    </source>
</reference>
<gene>
    <name evidence="6" type="ORF">V5O49_08920</name>
</gene>
<proteinExistence type="inferred from homology"/>
<dbReference type="SUPFAM" id="SSF53850">
    <property type="entry name" value="Periplasmic binding protein-like II"/>
    <property type="match status" value="1"/>
</dbReference>
<comment type="similarity">
    <text evidence="1">Belongs to the LysR transcriptional regulatory family.</text>
</comment>
<organism evidence="6 7">
    <name type="scientific">Isoptericola haloaureus</name>
    <dbReference type="NCBI Taxonomy" id="1542902"/>
    <lineage>
        <taxon>Bacteria</taxon>
        <taxon>Bacillati</taxon>
        <taxon>Actinomycetota</taxon>
        <taxon>Actinomycetes</taxon>
        <taxon>Micrococcales</taxon>
        <taxon>Promicromonosporaceae</taxon>
        <taxon>Isoptericola</taxon>
    </lineage>
</organism>
<dbReference type="Pfam" id="PF03466">
    <property type="entry name" value="LysR_substrate"/>
    <property type="match status" value="1"/>
</dbReference>
<protein>
    <submittedName>
        <fullName evidence="6">LysR family transcriptional regulator</fullName>
    </submittedName>
</protein>
<evidence type="ECO:0000256" key="3">
    <source>
        <dbReference type="ARBA" id="ARBA00023125"/>
    </source>
</evidence>
<dbReference type="PROSITE" id="PS50931">
    <property type="entry name" value="HTH_LYSR"/>
    <property type="match status" value="1"/>
</dbReference>
<dbReference type="InterPro" id="IPR036388">
    <property type="entry name" value="WH-like_DNA-bd_sf"/>
</dbReference>
<dbReference type="Proteomes" id="UP001310387">
    <property type="component" value="Unassembled WGS sequence"/>
</dbReference>
<reference evidence="6" key="2">
    <citation type="submission" date="2024-02" db="EMBL/GenBank/DDBJ databases">
        <authorList>
            <person name="Prathaban M."/>
            <person name="Mythili R."/>
            <person name="Sharmila Devi N."/>
            <person name="Sobanaa M."/>
            <person name="Prathiviraj R."/>
            <person name="Selvin J."/>
        </authorList>
    </citation>
    <scope>NUCLEOTIDE SEQUENCE</scope>
    <source>
        <strain evidence="6">MP1014</strain>
    </source>
</reference>
<evidence type="ECO:0000313" key="7">
    <source>
        <dbReference type="Proteomes" id="UP001310387"/>
    </source>
</evidence>
<dbReference type="InterPro" id="IPR036390">
    <property type="entry name" value="WH_DNA-bd_sf"/>
</dbReference>
<dbReference type="PANTHER" id="PTHR30346">
    <property type="entry name" value="TRANSCRIPTIONAL DUAL REGULATOR HCAR-RELATED"/>
    <property type="match status" value="1"/>
</dbReference>
<keyword evidence="3" id="KW-0238">DNA-binding</keyword>
<dbReference type="PANTHER" id="PTHR30346:SF28">
    <property type="entry name" value="HTH-TYPE TRANSCRIPTIONAL REGULATOR CYNR"/>
    <property type="match status" value="1"/>
</dbReference>
<dbReference type="PRINTS" id="PR00039">
    <property type="entry name" value="HTHLYSR"/>
</dbReference>
<evidence type="ECO:0000256" key="1">
    <source>
        <dbReference type="ARBA" id="ARBA00009437"/>
    </source>
</evidence>
<dbReference type="EMBL" id="JBAGLP010000117">
    <property type="protein sequence ID" value="MEG3615238.1"/>
    <property type="molecule type" value="Genomic_DNA"/>
</dbReference>
<comment type="caution">
    <text evidence="6">The sequence shown here is derived from an EMBL/GenBank/DDBJ whole genome shotgun (WGS) entry which is preliminary data.</text>
</comment>
<keyword evidence="7" id="KW-1185">Reference proteome</keyword>
<dbReference type="InterPro" id="IPR000847">
    <property type="entry name" value="LysR_HTH_N"/>
</dbReference>
<evidence type="ECO:0000313" key="6">
    <source>
        <dbReference type="EMBL" id="MEG3615238.1"/>
    </source>
</evidence>
<dbReference type="RefSeq" id="WP_332901912.1">
    <property type="nucleotide sequence ID" value="NZ_JBAGLP010000117.1"/>
</dbReference>